<feature type="region of interest" description="Disordered" evidence="10">
    <location>
        <begin position="705"/>
        <end position="731"/>
    </location>
</feature>
<dbReference type="GO" id="GO:0003712">
    <property type="term" value="F:transcription coregulator activity"/>
    <property type="evidence" value="ECO:0007669"/>
    <property type="project" value="InterPro"/>
</dbReference>
<protein>
    <recommendedName>
        <fullName evidence="3 9">Mediator of RNA polymerase II transcription subunit 5</fullName>
    </recommendedName>
    <alternativeName>
        <fullName evidence="8 9">Mediator complex subunit 5</fullName>
    </alternativeName>
</protein>
<evidence type="ECO:0000256" key="9">
    <source>
        <dbReference type="RuleBase" id="RU364142"/>
    </source>
</evidence>
<feature type="compositionally biased region" description="Polar residues" evidence="10">
    <location>
        <begin position="244"/>
        <end position="253"/>
    </location>
</feature>
<feature type="region of interest" description="Disordered" evidence="10">
    <location>
        <begin position="164"/>
        <end position="203"/>
    </location>
</feature>
<proteinExistence type="inferred from homology"/>
<dbReference type="Proteomes" id="UP000078561">
    <property type="component" value="Unassembled WGS sequence"/>
</dbReference>
<feature type="region of interest" description="Disordered" evidence="10">
    <location>
        <begin position="244"/>
        <end position="264"/>
    </location>
</feature>
<feature type="compositionally biased region" description="Acidic residues" evidence="10">
    <location>
        <begin position="174"/>
        <end position="185"/>
    </location>
</feature>
<dbReference type="InterPro" id="IPR014801">
    <property type="entry name" value="Mediator_Med5_fun"/>
</dbReference>
<comment type="subcellular location">
    <subcellularLocation>
        <location evidence="1 9">Nucleus</location>
    </subcellularLocation>
</comment>
<evidence type="ECO:0000256" key="10">
    <source>
        <dbReference type="SAM" id="MobiDB-lite"/>
    </source>
</evidence>
<evidence type="ECO:0000256" key="5">
    <source>
        <dbReference type="ARBA" id="ARBA00023159"/>
    </source>
</evidence>
<sequence length="1336" mass="149102">MTTYALEKVLQYAYFNGYTCVQWVDLVKQYMEQSEQDLSPVICDLLLKHFFSTSRVHSILLETYVAYALTGGPQQSSQGLVNEDAKALVQGKLFMSHLVNRDIRFASNREYSHQWSCILRLLPSVLVDVDGDRKEHLALAPMLTRLLVILSHIVAVGLYPHRRTASQRSRPLDNDGESDMDSDNDDTTKQQKVDNNDELNFSLTNNTTQLGMDSQLTFDPDATLDVDATQPMDDKKSIPVQISTANTPSTTLPEGSVSGLGLSDMDTLLQQNPSTITSAVTTQQPDELYHSTARSPSTLEKDSLEWENAISAAKLIIDLIEKKGLKRIIEKYNQGAKSDNDEDEKINAIDPWVSCHRILMPDKATSALSTASSATKSTSLSIASTHNVYIQKLLLLVERLTDRDLERRLAVHMKYHELEDEGTARAMPSAGLMGLVYHMVQICPTLDDDELISRLVKLQAIKGSFDESFYLELWFAALTGLREASLSTSCQNITSKTSVNEEHPNQATGVEICNTTVAANRLLWKNLVLVKLPHLIYCLQEHKKEEAARHSLDRGLYQKSTQSRKDDESNAIESSLMELKTFTGLLNACNPPACCPEFYVPSSKSFNLVNRFAFGGENDGSEEQQLSAAMDDMIDDSNYTTDFNTPTFIKAMQTISKDDIFTCILRSCRPYKSLRNNKSEGLTNGNSIKMEPNQDDLVKTEHLDDDERNQHKSLSSVPMDVDTADRQDGTSDAMAQVDQNIEQRMAAIQSNTTKASISELIHIGLVSLTHWRRIVEFLLKLLNEKAQAGDVRGLYRLCGALNDCPTAIDLVLQLHPPSALLTPLESICNTWNPSDDYMDVDDGASGNNDNDEDDDDDMDGIQNWYYKFGKIWIFVLVVASKFDISNVVGSIFKEKTGLCYQFFVTGPTIYGVHDHDQEVENLVGRWLSAMGGDGISDDLLRTTNLQMLLQGTPTIIDRLLCIYDAGRIETETFTEVLSYFRKRFLHFVLVPGVINVICDELLNRNASAALTCMTHLFLGPALPETLIGLCGNTVLGSLHAWMESQRQYKRLHGNKAAYPQQQIPEDQLSQMASLERFFITRLDVDDEHHLSFPETISNGVTRRTLTEKSREMFRYIVKSGRSMYMNNVDGDARNLWEPVANGKPPKQVVSHYLDLVMFQAALKMGGAHWFISMIVDEVLEAGKSGGAVRAAELGSCLLTTPLLYNGQPGGACLAMLRCLLQDVIPSSIKSCSTQNTSFFQGQTVGVFVSDCLVLMYQDQNDPVDKLGCQFFDALVIDRVRGGDVPSPQLVPQINGDGSRFALWDEQVVSSPVWRGFVKGLMSNPFIKEMWPNAYAS</sequence>
<evidence type="ECO:0000313" key="11">
    <source>
        <dbReference type="EMBL" id="SAL94940.1"/>
    </source>
</evidence>
<dbReference type="GO" id="GO:0006357">
    <property type="term" value="P:regulation of transcription by RNA polymerase II"/>
    <property type="evidence" value="ECO:0007669"/>
    <property type="project" value="InterPro"/>
</dbReference>
<dbReference type="OMA" id="WFISMIV"/>
<keyword evidence="12" id="KW-1185">Reference proteome</keyword>
<dbReference type="GO" id="GO:0016592">
    <property type="term" value="C:mediator complex"/>
    <property type="evidence" value="ECO:0007669"/>
    <property type="project" value="InterPro"/>
</dbReference>
<evidence type="ECO:0000256" key="1">
    <source>
        <dbReference type="ARBA" id="ARBA00004123"/>
    </source>
</evidence>
<dbReference type="STRING" id="4829.A0A163IRH7"/>
<evidence type="ECO:0000313" key="12">
    <source>
        <dbReference type="Proteomes" id="UP000078561"/>
    </source>
</evidence>
<keyword evidence="6 9" id="KW-0804">Transcription</keyword>
<dbReference type="InParanoid" id="A0A163IRH7"/>
<evidence type="ECO:0000256" key="3">
    <source>
        <dbReference type="ARBA" id="ARBA00020628"/>
    </source>
</evidence>
<dbReference type="PANTHER" id="PTHR35784">
    <property type="entry name" value="MEDIATOR OF RNA POLYMERASE II TRANSCRIPTION SUBUNIT 5"/>
    <property type="match status" value="1"/>
</dbReference>
<dbReference type="OrthoDB" id="5549158at2759"/>
<comment type="function">
    <text evidence="9">Component of the Mediator complex, a coactivator involved in the regulated transcription of nearly all RNA polymerase II-dependent genes. Mediator functions as a bridge to convey information from gene-specific regulatory proteins to the basal RNA polymerase II transcription machinery. Mediator is recruited to promoters by direct interactions with regulatory proteins and serves as a scaffold for the assembly of a functional preinitiation complex with RNA polymerase II and the general transcription factors.</text>
</comment>
<organism evidence="11">
    <name type="scientific">Absidia glauca</name>
    <name type="common">Pin mould</name>
    <dbReference type="NCBI Taxonomy" id="4829"/>
    <lineage>
        <taxon>Eukaryota</taxon>
        <taxon>Fungi</taxon>
        <taxon>Fungi incertae sedis</taxon>
        <taxon>Mucoromycota</taxon>
        <taxon>Mucoromycotina</taxon>
        <taxon>Mucoromycetes</taxon>
        <taxon>Mucorales</taxon>
        <taxon>Cunninghamellaceae</taxon>
        <taxon>Absidia</taxon>
    </lineage>
</organism>
<comment type="subunit">
    <text evidence="9">Component of the Mediator complex.</text>
</comment>
<dbReference type="EMBL" id="LT550056">
    <property type="protein sequence ID" value="SAL94940.1"/>
    <property type="molecule type" value="Genomic_DNA"/>
</dbReference>
<keyword evidence="7 9" id="KW-0539">Nucleus</keyword>
<dbReference type="Pfam" id="PF08689">
    <property type="entry name" value="Med5"/>
    <property type="match status" value="1"/>
</dbReference>
<evidence type="ECO:0000256" key="8">
    <source>
        <dbReference type="ARBA" id="ARBA00031256"/>
    </source>
</evidence>
<keyword evidence="5 9" id="KW-0010">Activator</keyword>
<evidence type="ECO:0000256" key="4">
    <source>
        <dbReference type="ARBA" id="ARBA00023015"/>
    </source>
</evidence>
<keyword evidence="4 9" id="KW-0805">Transcription regulation</keyword>
<accession>A0A163IRH7</accession>
<dbReference type="PANTHER" id="PTHR35784:SF1">
    <property type="entry name" value="MEDIATOR OF RNA POLYMERASE II TRANSCRIPTION SUBUNIT 5"/>
    <property type="match status" value="1"/>
</dbReference>
<reference evidence="11" key="1">
    <citation type="submission" date="2016-04" db="EMBL/GenBank/DDBJ databases">
        <authorList>
            <person name="Evans L.H."/>
            <person name="Alamgir A."/>
            <person name="Owens N."/>
            <person name="Weber N.D."/>
            <person name="Virtaneva K."/>
            <person name="Barbian K."/>
            <person name="Babar A."/>
            <person name="Rosenke K."/>
        </authorList>
    </citation>
    <scope>NUCLEOTIDE SEQUENCE [LARGE SCALE GENOMIC DNA]</scope>
    <source>
        <strain evidence="11">CBS 101.48</strain>
    </source>
</reference>
<comment type="similarity">
    <text evidence="2 9">Belongs to the Mediator complex subunit 5 family.</text>
</comment>
<evidence type="ECO:0000256" key="6">
    <source>
        <dbReference type="ARBA" id="ARBA00023163"/>
    </source>
</evidence>
<evidence type="ECO:0000256" key="2">
    <source>
        <dbReference type="ARBA" id="ARBA00008782"/>
    </source>
</evidence>
<gene>
    <name evidence="11" type="primary">ABSGL_00234.1 scaffold 367</name>
    <name evidence="9" type="synonym">MED5</name>
</gene>
<feature type="compositionally biased region" description="Basic and acidic residues" evidence="10">
    <location>
        <begin position="186"/>
        <end position="195"/>
    </location>
</feature>
<evidence type="ECO:0000256" key="7">
    <source>
        <dbReference type="ARBA" id="ARBA00023242"/>
    </source>
</evidence>
<name>A0A163IRH7_ABSGL</name>